<comment type="similarity">
    <text evidence="2">Belongs to the peptidase M20A family.</text>
</comment>
<dbReference type="GO" id="GO:0016805">
    <property type="term" value="F:dipeptidase activity"/>
    <property type="evidence" value="ECO:0007669"/>
    <property type="project" value="UniProtKB-KW"/>
</dbReference>
<keyword evidence="7 10" id="KW-0224">Dipeptidase</keyword>
<evidence type="ECO:0000256" key="1">
    <source>
        <dbReference type="ARBA" id="ARBA00001947"/>
    </source>
</evidence>
<dbReference type="GO" id="GO:0006526">
    <property type="term" value="P:L-arginine biosynthetic process"/>
    <property type="evidence" value="ECO:0007669"/>
    <property type="project" value="TreeGrafter"/>
</dbReference>
<sequence length="481" mass="53394">MDNLKQIITLQQKDMIKSLQECLRIKSITGQQDGVIEVLEFYLGLAQKMGFKASNLDNLGGIIEFGQGDKTIGMIVHLDTVPEGTGWNHPPFEGELQEGKIFGRGAIDDKGPAIAVLYALNAVKTAGIHPCCKVQIIIGLDEENVWNTTPTLLKKIKEPDFSFVPDSVFPVVCAEKGLLWLELKKEFRKNTDQLDGWQGHKDRQCRQNRQNGQSSMTVKQLSGGAASLNIVPDFCEAVLTADLSQIQSVRQALKTFLAGTNYDLQAEEQEEGLKLISRGKSVHAFNCQEGSNAISQLIVFLSRLHIDEDQKNFIRIYAEKIGMQCFGEALGLDLEDKLTGKLTLSPGYIRMDPASVDLKMDLRFPSVHHLKEVRSLVESAFAVFQADLAVLDALESLNFPEDDPHIRKLIQVYQDHTGDKEAHPLGMGGTTFAKAFQRAVAFGPSFPGMPKIEHQPNEYIGTDHLISCTEIYARAIVELTR</sequence>
<dbReference type="Pfam" id="PF01546">
    <property type="entry name" value="Peptidase_M20"/>
    <property type="match status" value="1"/>
</dbReference>
<dbReference type="NCBIfam" id="TIGR01887">
    <property type="entry name" value="dipeptidaselike"/>
    <property type="match status" value="1"/>
</dbReference>
<evidence type="ECO:0000256" key="5">
    <source>
        <dbReference type="ARBA" id="ARBA00022801"/>
    </source>
</evidence>
<reference evidence="10 11" key="1">
    <citation type="submission" date="2019-12" db="EMBL/GenBank/DDBJ databases">
        <title>Sequence classification of anaerobic respiratory reductive dehalogenases: First we see many, then we see few.</title>
        <authorList>
            <person name="Molenda O."/>
            <person name="Puentes Jacome L.A."/>
            <person name="Cao X."/>
            <person name="Nesbo C.L."/>
            <person name="Tang S."/>
            <person name="Morson N."/>
            <person name="Patron J."/>
            <person name="Lomheim L."/>
            <person name="Wishart D.S."/>
            <person name="Edwards E.A."/>
        </authorList>
    </citation>
    <scope>NUCLEOTIDE SEQUENCE [LARGE SCALE GENOMIC DNA]</scope>
    <source>
        <strain evidence="10 11">12DCA</strain>
    </source>
</reference>
<dbReference type="Gene3D" id="3.40.630.10">
    <property type="entry name" value="Zn peptidases"/>
    <property type="match status" value="1"/>
</dbReference>
<organism evidence="10 11">
    <name type="scientific">Dehalobacter restrictus</name>
    <dbReference type="NCBI Taxonomy" id="55583"/>
    <lineage>
        <taxon>Bacteria</taxon>
        <taxon>Bacillati</taxon>
        <taxon>Bacillota</taxon>
        <taxon>Clostridia</taxon>
        <taxon>Eubacteriales</taxon>
        <taxon>Desulfitobacteriaceae</taxon>
        <taxon>Dehalobacter</taxon>
    </lineage>
</organism>
<dbReference type="Proteomes" id="UP000430508">
    <property type="component" value="Chromosome"/>
</dbReference>
<dbReference type="InterPro" id="IPR050072">
    <property type="entry name" value="Peptidase_M20A"/>
</dbReference>
<proteinExistence type="inferred from homology"/>
<gene>
    <name evidence="10" type="ORF">GQ588_05310</name>
</gene>
<evidence type="ECO:0000256" key="3">
    <source>
        <dbReference type="ARBA" id="ARBA00022670"/>
    </source>
</evidence>
<evidence type="ECO:0000313" key="10">
    <source>
        <dbReference type="EMBL" id="QHA00106.1"/>
    </source>
</evidence>
<evidence type="ECO:0000256" key="9">
    <source>
        <dbReference type="SAM" id="MobiDB-lite"/>
    </source>
</evidence>
<dbReference type="InterPro" id="IPR010964">
    <property type="entry name" value="M20A_pepV-rel"/>
</dbReference>
<dbReference type="RefSeq" id="WP_158208178.1">
    <property type="nucleotide sequence ID" value="NZ_CP046996.1"/>
</dbReference>
<dbReference type="GO" id="GO:0008777">
    <property type="term" value="F:acetylornithine deacetylase activity"/>
    <property type="evidence" value="ECO:0007669"/>
    <property type="project" value="TreeGrafter"/>
</dbReference>
<dbReference type="SUPFAM" id="SSF55031">
    <property type="entry name" value="Bacterial exopeptidase dimerisation domain"/>
    <property type="match status" value="1"/>
</dbReference>
<comment type="cofactor">
    <cofactor evidence="1">
        <name>Zn(2+)</name>
        <dbReference type="ChEBI" id="CHEBI:29105"/>
    </cofactor>
</comment>
<dbReference type="InterPro" id="IPR036264">
    <property type="entry name" value="Bact_exopeptidase_dim_dom"/>
</dbReference>
<keyword evidence="4" id="KW-0479">Metal-binding</keyword>
<dbReference type="GO" id="GO:0006508">
    <property type="term" value="P:proteolysis"/>
    <property type="evidence" value="ECO:0007669"/>
    <property type="project" value="UniProtKB-KW"/>
</dbReference>
<name>A0A857DIT2_9FIRM</name>
<dbReference type="SUPFAM" id="SSF53187">
    <property type="entry name" value="Zn-dependent exopeptidases"/>
    <property type="match status" value="1"/>
</dbReference>
<evidence type="ECO:0000256" key="4">
    <source>
        <dbReference type="ARBA" id="ARBA00022723"/>
    </source>
</evidence>
<evidence type="ECO:0000256" key="2">
    <source>
        <dbReference type="ARBA" id="ARBA00006247"/>
    </source>
</evidence>
<dbReference type="Gene3D" id="3.30.70.360">
    <property type="match status" value="2"/>
</dbReference>
<protein>
    <submittedName>
        <fullName evidence="10">Sapep family Mn(2+)-dependent dipeptidase</fullName>
        <ecNumber evidence="10">3.4.13.-</ecNumber>
    </submittedName>
</protein>
<keyword evidence="3" id="KW-0645">Protease</keyword>
<keyword evidence="6" id="KW-0862">Zinc</keyword>
<dbReference type="InterPro" id="IPR002933">
    <property type="entry name" value="Peptidase_M20"/>
</dbReference>
<evidence type="ECO:0000313" key="11">
    <source>
        <dbReference type="Proteomes" id="UP000430508"/>
    </source>
</evidence>
<feature type="compositionally biased region" description="Basic and acidic residues" evidence="9">
    <location>
        <begin position="195"/>
        <end position="205"/>
    </location>
</feature>
<evidence type="ECO:0000256" key="7">
    <source>
        <dbReference type="ARBA" id="ARBA00022997"/>
    </source>
</evidence>
<accession>A0A857DIT2</accession>
<feature type="region of interest" description="Disordered" evidence="9">
    <location>
        <begin position="195"/>
        <end position="215"/>
    </location>
</feature>
<evidence type="ECO:0000256" key="6">
    <source>
        <dbReference type="ARBA" id="ARBA00022833"/>
    </source>
</evidence>
<dbReference type="PANTHER" id="PTHR43808">
    <property type="entry name" value="ACETYLORNITHINE DEACETYLASE"/>
    <property type="match status" value="1"/>
</dbReference>
<evidence type="ECO:0000256" key="8">
    <source>
        <dbReference type="ARBA" id="ARBA00023049"/>
    </source>
</evidence>
<dbReference type="EC" id="3.4.13.-" evidence="10"/>
<keyword evidence="8" id="KW-0482">Metalloprotease</keyword>
<dbReference type="EMBL" id="CP046996">
    <property type="protein sequence ID" value="QHA00106.1"/>
    <property type="molecule type" value="Genomic_DNA"/>
</dbReference>
<dbReference type="AlphaFoldDB" id="A0A857DIT2"/>
<dbReference type="GO" id="GO:0008270">
    <property type="term" value="F:zinc ion binding"/>
    <property type="evidence" value="ECO:0007669"/>
    <property type="project" value="InterPro"/>
</dbReference>
<dbReference type="GO" id="GO:0008237">
    <property type="term" value="F:metallopeptidase activity"/>
    <property type="evidence" value="ECO:0007669"/>
    <property type="project" value="UniProtKB-KW"/>
</dbReference>
<keyword evidence="5 10" id="KW-0378">Hydrolase</keyword>
<dbReference type="PANTHER" id="PTHR43808:SF31">
    <property type="entry name" value="N-ACETYL-L-CITRULLINE DEACETYLASE"/>
    <property type="match status" value="1"/>
</dbReference>